<protein>
    <submittedName>
        <fullName evidence="1">Class I SAM-dependent methyltransferase</fullName>
    </submittedName>
</protein>
<gene>
    <name evidence="1" type="ORF">N7603_05190</name>
</gene>
<evidence type="ECO:0000313" key="2">
    <source>
        <dbReference type="Proteomes" id="UP001209076"/>
    </source>
</evidence>
<keyword evidence="2" id="KW-1185">Reference proteome</keyword>
<dbReference type="SUPFAM" id="SSF53335">
    <property type="entry name" value="S-adenosyl-L-methionine-dependent methyltransferases"/>
    <property type="match status" value="1"/>
</dbReference>
<dbReference type="RefSeq" id="WP_262096308.1">
    <property type="nucleotide sequence ID" value="NZ_JAOEGN010000008.1"/>
</dbReference>
<dbReference type="Proteomes" id="UP001209076">
    <property type="component" value="Unassembled WGS sequence"/>
</dbReference>
<evidence type="ECO:0000313" key="1">
    <source>
        <dbReference type="EMBL" id="MCU0105046.1"/>
    </source>
</evidence>
<sequence>MIKKTTPLQFYLDPETQILHKDLKHWVSDDEAKKRYDTHNNDADDFKYIEYHKRIFDEFIGIYMHEGTILDYGCGEGLIQKHFIPGLFGFDLYYHNDQKLLTQTYDTIICIEVVEHFKDPIPEFKRLTELLKPGGRLLIQTQFYPELDKVPSWWYVRDITHVCFYQFVSFEYLSKLLGLTIIYSDYKSRIVLEKRQ</sequence>
<dbReference type="Gene3D" id="3.40.50.150">
    <property type="entry name" value="Vaccinia Virus protein VP39"/>
    <property type="match status" value="1"/>
</dbReference>
<keyword evidence="1" id="KW-0489">Methyltransferase</keyword>
<reference evidence="2" key="1">
    <citation type="submission" date="2023-07" db="EMBL/GenBank/DDBJ databases">
        <title>Novel Mycoplasma species identified in domestic and wild animals.</title>
        <authorList>
            <person name="Volokhov D.V."/>
            <person name="Furtak V.A."/>
            <person name="Zagorodnyaya T.A."/>
        </authorList>
    </citation>
    <scope>NUCLEOTIDE SEQUENCE [LARGE SCALE GENOMIC DNA]</scope>
    <source>
        <strain evidence="2">92-19</strain>
    </source>
</reference>
<dbReference type="GO" id="GO:0032259">
    <property type="term" value="P:methylation"/>
    <property type="evidence" value="ECO:0007669"/>
    <property type="project" value="UniProtKB-KW"/>
</dbReference>
<keyword evidence="1" id="KW-0808">Transferase</keyword>
<name>A0ABT2PX74_9MOLU</name>
<dbReference type="EMBL" id="JAOEGN010000008">
    <property type="protein sequence ID" value="MCU0105046.1"/>
    <property type="molecule type" value="Genomic_DNA"/>
</dbReference>
<accession>A0ABT2PX74</accession>
<proteinExistence type="predicted"/>
<comment type="caution">
    <text evidence="1">The sequence shown here is derived from an EMBL/GenBank/DDBJ whole genome shotgun (WGS) entry which is preliminary data.</text>
</comment>
<dbReference type="GO" id="GO:0008168">
    <property type="term" value="F:methyltransferase activity"/>
    <property type="evidence" value="ECO:0007669"/>
    <property type="project" value="UniProtKB-KW"/>
</dbReference>
<dbReference type="Pfam" id="PF13489">
    <property type="entry name" value="Methyltransf_23"/>
    <property type="match status" value="1"/>
</dbReference>
<organism evidence="1 2">
    <name type="scientific">Paracholeplasma vituli</name>
    <dbReference type="NCBI Taxonomy" id="69473"/>
    <lineage>
        <taxon>Bacteria</taxon>
        <taxon>Bacillati</taxon>
        <taxon>Mycoplasmatota</taxon>
        <taxon>Mollicutes</taxon>
        <taxon>Acholeplasmatales</taxon>
        <taxon>Acholeplasmataceae</taxon>
        <taxon>Paracholeplasma</taxon>
    </lineage>
</organism>
<dbReference type="CDD" id="cd02440">
    <property type="entry name" value="AdoMet_MTases"/>
    <property type="match status" value="1"/>
</dbReference>
<dbReference type="InterPro" id="IPR029063">
    <property type="entry name" value="SAM-dependent_MTases_sf"/>
</dbReference>